<keyword evidence="2" id="KW-0106">Calcium</keyword>
<dbReference type="Pfam" id="PF07546">
    <property type="entry name" value="EMI"/>
    <property type="match status" value="1"/>
</dbReference>
<feature type="domain" description="EGF-like" evidence="5">
    <location>
        <begin position="70"/>
        <end position="102"/>
    </location>
</feature>
<evidence type="ECO:0000256" key="3">
    <source>
        <dbReference type="ARBA" id="ARBA00023157"/>
    </source>
</evidence>
<dbReference type="AlphaFoldDB" id="A0A7R9H314"/>
<dbReference type="PROSITE" id="PS00022">
    <property type="entry name" value="EGF_1"/>
    <property type="match status" value="1"/>
</dbReference>
<keyword evidence="1" id="KW-0732">Signal</keyword>
<evidence type="ECO:0000256" key="1">
    <source>
        <dbReference type="ARBA" id="ARBA00022729"/>
    </source>
</evidence>
<evidence type="ECO:0000256" key="4">
    <source>
        <dbReference type="PROSITE-ProRule" id="PRU00076"/>
    </source>
</evidence>
<feature type="domain" description="EMI" evidence="6">
    <location>
        <begin position="1"/>
        <end position="71"/>
    </location>
</feature>
<dbReference type="PANTHER" id="PTHR14949">
    <property type="entry name" value="EGF-LIKE-DOMAIN, MULTIPLE 7, 8"/>
    <property type="match status" value="1"/>
</dbReference>
<feature type="disulfide bond" evidence="4">
    <location>
        <begin position="74"/>
        <end position="84"/>
    </location>
</feature>
<keyword evidence="4" id="KW-0245">EGF-like domain</keyword>
<reference evidence="7" key="1">
    <citation type="submission" date="2020-11" db="EMBL/GenBank/DDBJ databases">
        <authorList>
            <person name="Tran Van P."/>
        </authorList>
    </citation>
    <scope>NUCLEOTIDE SEQUENCE</scope>
</reference>
<dbReference type="EMBL" id="OD002780">
    <property type="protein sequence ID" value="CAD7406105.1"/>
    <property type="molecule type" value="Genomic_DNA"/>
</dbReference>
<accession>A0A7R9H314</accession>
<dbReference type="PROSITE" id="PS51041">
    <property type="entry name" value="EMI"/>
    <property type="match status" value="1"/>
</dbReference>
<organism evidence="7">
    <name type="scientific">Timema poppense</name>
    <name type="common">Walking stick</name>
    <dbReference type="NCBI Taxonomy" id="170557"/>
    <lineage>
        <taxon>Eukaryota</taxon>
        <taxon>Metazoa</taxon>
        <taxon>Ecdysozoa</taxon>
        <taxon>Arthropoda</taxon>
        <taxon>Hexapoda</taxon>
        <taxon>Insecta</taxon>
        <taxon>Pterygota</taxon>
        <taxon>Neoptera</taxon>
        <taxon>Polyneoptera</taxon>
        <taxon>Phasmatodea</taxon>
        <taxon>Timematodea</taxon>
        <taxon>Timematoidea</taxon>
        <taxon>Timematidae</taxon>
        <taxon>Timema</taxon>
    </lineage>
</organism>
<evidence type="ECO:0000256" key="2">
    <source>
        <dbReference type="ARBA" id="ARBA00022837"/>
    </source>
</evidence>
<gene>
    <name evidence="7" type="ORF">TPSB3V08_LOCUS5289</name>
</gene>
<feature type="disulfide bond" evidence="4">
    <location>
        <begin position="92"/>
        <end position="101"/>
    </location>
</feature>
<dbReference type="GO" id="GO:0009986">
    <property type="term" value="C:cell surface"/>
    <property type="evidence" value="ECO:0007669"/>
    <property type="project" value="TreeGrafter"/>
</dbReference>
<evidence type="ECO:0000313" key="7">
    <source>
        <dbReference type="EMBL" id="CAD7406105.1"/>
    </source>
</evidence>
<proteinExistence type="predicted"/>
<dbReference type="InterPro" id="IPR050969">
    <property type="entry name" value="Dev_Signal_Modulators"/>
</dbReference>
<dbReference type="GO" id="GO:0005576">
    <property type="term" value="C:extracellular region"/>
    <property type="evidence" value="ECO:0007669"/>
    <property type="project" value="TreeGrafter"/>
</dbReference>
<dbReference type="InterPro" id="IPR011489">
    <property type="entry name" value="EMI_domain"/>
</dbReference>
<name>A0A7R9H314_TIMPO</name>
<dbReference type="Gene3D" id="2.10.25.10">
    <property type="entry name" value="Laminin"/>
    <property type="match status" value="1"/>
</dbReference>
<dbReference type="SUPFAM" id="SSF57196">
    <property type="entry name" value="EGF/Laminin"/>
    <property type="match status" value="1"/>
</dbReference>
<keyword evidence="3 4" id="KW-1015">Disulfide bond</keyword>
<dbReference type="PROSITE" id="PS01186">
    <property type="entry name" value="EGF_2"/>
    <property type="match status" value="1"/>
</dbReference>
<dbReference type="PANTHER" id="PTHR14949:SF56">
    <property type="entry name" value="EGF-LIKE-DOMAIN, MULTIPLE 7"/>
    <property type="match status" value="1"/>
</dbReference>
<evidence type="ECO:0000259" key="6">
    <source>
        <dbReference type="PROSITE" id="PS51041"/>
    </source>
</evidence>
<comment type="caution">
    <text evidence="4">Lacks conserved residue(s) required for the propagation of feature annotation.</text>
</comment>
<evidence type="ECO:0000259" key="5">
    <source>
        <dbReference type="PROSITE" id="PS50026"/>
    </source>
</evidence>
<dbReference type="PROSITE" id="PS50026">
    <property type="entry name" value="EGF_3"/>
    <property type="match status" value="1"/>
</dbReference>
<evidence type="ECO:0008006" key="8">
    <source>
        <dbReference type="Google" id="ProtNLM"/>
    </source>
</evidence>
<dbReference type="GO" id="GO:0005102">
    <property type="term" value="F:signaling receptor binding"/>
    <property type="evidence" value="ECO:0007669"/>
    <property type="project" value="TreeGrafter"/>
</dbReference>
<dbReference type="SMART" id="SM00181">
    <property type="entry name" value="EGF"/>
    <property type="match status" value="1"/>
</dbReference>
<sequence>MTPTSQVDTYSKPIFKPYRKPCAENRICNGYRMVHQTSYRPAYSPQTTRQVSYNCCPGWSQISKISHGCGRPLCSSSCQNGGSCVRPDSCSCAKGFTGSSCQTGNNKYPSFTPSRNFGEHCEVDPACVDVTDVGEDDPLCAGFPDFGENDPVSVDGPGFGGETRTERLSVEFSLTEAALLRCRSYSPRACTSWRASREVKEYFICDC</sequence>
<dbReference type="InterPro" id="IPR000742">
    <property type="entry name" value="EGF"/>
</dbReference>
<protein>
    <recommendedName>
        <fullName evidence="8">EGF-like domain-containing protein</fullName>
    </recommendedName>
</protein>